<dbReference type="PANTHER" id="PTHR45690:SF19">
    <property type="entry name" value="NACHT, LRR AND PYD DOMAINS-CONTAINING PROTEIN 3"/>
    <property type="match status" value="1"/>
</dbReference>
<dbReference type="Pfam" id="PF25353">
    <property type="entry name" value="PH_2nd_LRR"/>
    <property type="match status" value="1"/>
</dbReference>
<feature type="region of interest" description="Disordered" evidence="4">
    <location>
        <begin position="1181"/>
        <end position="1201"/>
    </location>
</feature>
<evidence type="ECO:0000259" key="5">
    <source>
        <dbReference type="Pfam" id="PF25353"/>
    </source>
</evidence>
<dbReference type="InterPro" id="IPR057334">
    <property type="entry name" value="PH_2nd_LRR"/>
</dbReference>
<keyword evidence="2" id="KW-0963">Cytoplasm</keyword>
<dbReference type="SUPFAM" id="SSF52047">
    <property type="entry name" value="RNI-like"/>
    <property type="match status" value="1"/>
</dbReference>
<evidence type="ECO:0000256" key="4">
    <source>
        <dbReference type="SAM" id="MobiDB-lite"/>
    </source>
</evidence>
<keyword evidence="7" id="KW-1185">Reference proteome</keyword>
<dbReference type="OrthoDB" id="120976at2759"/>
<dbReference type="EMBL" id="AZHC01000012">
    <property type="protein sequence ID" value="OAA43103.1"/>
    <property type="molecule type" value="Genomic_DNA"/>
</dbReference>
<reference evidence="6 7" key="1">
    <citation type="journal article" date="2016" name="Genome Biol. Evol.">
        <title>Divergent and convergent evolution of fungal pathogenicity.</title>
        <authorList>
            <person name="Shang Y."/>
            <person name="Xiao G."/>
            <person name="Zheng P."/>
            <person name="Cen K."/>
            <person name="Zhan S."/>
            <person name="Wang C."/>
        </authorList>
    </citation>
    <scope>NUCLEOTIDE SEQUENCE [LARGE SCALE GENOMIC DNA]</scope>
    <source>
        <strain evidence="6 7">RCEF 4871</strain>
    </source>
</reference>
<dbReference type="OMA" id="CEDAPCF"/>
<dbReference type="AlphaFoldDB" id="A0A162JJZ6"/>
<feature type="region of interest" description="Disordered" evidence="4">
    <location>
        <begin position="972"/>
        <end position="1002"/>
    </location>
</feature>
<comment type="subcellular location">
    <subcellularLocation>
        <location evidence="1">Cytoplasm</location>
    </subcellularLocation>
</comment>
<feature type="compositionally biased region" description="Low complexity" evidence="4">
    <location>
        <begin position="972"/>
        <end position="981"/>
    </location>
</feature>
<evidence type="ECO:0000256" key="1">
    <source>
        <dbReference type="ARBA" id="ARBA00004496"/>
    </source>
</evidence>
<feature type="compositionally biased region" description="Polar residues" evidence="4">
    <location>
        <begin position="47"/>
        <end position="80"/>
    </location>
</feature>
<comment type="caution">
    <text evidence="6">The sequence shown here is derived from an EMBL/GenBank/DDBJ whole genome shotgun (WGS) entry which is preliminary data.</text>
</comment>
<sequence>MNVERWKRRSSSLLAFNSPATNHHDIKSLPQPAESKAPRVLTRALRSLSNSSMDSLTATSTRSNSLRKLQKTPSSGSSSMIDRLQRRVSKDSPTSDRPGSPAEQLQPYSAMKVLQCGSLKADVSILKARSEYLVLSDQVLIKFNNGESARGAFPQLTGSPLDGHNASSCQVTASKLSSGDVRLEISLRSVVAVFNDDSAGGRFGIEIWWFSPWPKLAYSKAHFYFSLPKERDHWLSSIHRALRAKSRRSSSSALISDNLRSRIDHIVRAAEGAADAGYQSVIFPVARRVFGGGMKGNGAEEASDSLDISSFFLIIGPCMCHFVEVLKADHATPPGDLRVKAISYGTVTLTRFRASVASHEHRFVMCFRSPFGRETRIDLASSQYRRIIETLTKADRILKPMWPQHFQQVIFDIKGLPPPLQLTSGNDLGGLKRSLEAYCAAYQVRVPNWTIDWSPPPQPAFRLLPSHGQAYSPMQLLAVFRALRYNSFFKAISFHGVDLSCLVGRYDKSKHGDSLAYKSLNGVTISEEHHEILLQASILEQEIHALLFASESIRSLDMSNVLGMGNRGNRLSRYQYDLASLSKTTSEILRPFLELWRRQLCICHSIFLSGNPVSPSDLDELAELLTLDQVHLRKLDLSKCSLGDAGLSRLWVSLAGQANSLEWVDTSNNHGVVRFEIIQSTLSGLKRLSKLKIAGNTRMSSEESLFDEVTMQGWQLQELDLSGMMLNAATVDVLSNYLQTEKSRGLHTMRLNNCGLTGVQLARLFFAMGRARPLNLHVNGSHLDEGVDDLCKSLAEGYGPWCLFVQMVEFATEVNYIKLLKALTVNTSIECLSLAGTSTPDAASSAACEVIAEFFVENCTVRLLDISGFDSKLDEGRLGREFSKALLGLRTNATLEHLRVRSQMLNINIGDLAEAISYNKTLHTLDCEGNDFNLSNYRHLVSSLDQNTTIRYFSAFSAEELNKATSRSVETAATAAPARRPSVMSRFKPEKSANGHSKPLVQRLKDEWDTTGSDLTRILQRNRFVFDHENTAEQDESSSQEYHRDSITELAFGTAFGGLALKDLQSQRVKGVRSSQDSQRAFSRDPVVRRHSRYGSIGSRELTSRPVSMASSEVAASPLTEEDSNGSSGAPTPPELESPIEKEFGLAAEIAASTFYDESNYIFSDGHDVEDALQMKRYRRYMGDPTSRIDEEDGANDTISS</sequence>
<dbReference type="Gene3D" id="3.80.10.10">
    <property type="entry name" value="Ribonuclease Inhibitor"/>
    <property type="match status" value="1"/>
</dbReference>
<proteinExistence type="predicted"/>
<dbReference type="STRING" id="1081105.A0A162JJZ6"/>
<keyword evidence="3" id="KW-0677">Repeat</keyword>
<feature type="domain" description="LRR-containing protein second PH" evidence="5">
    <location>
        <begin position="265"/>
        <end position="405"/>
    </location>
</feature>
<dbReference type="PANTHER" id="PTHR45690">
    <property type="entry name" value="NACHT, LRR AND PYD DOMAINS-CONTAINING PROTEIN 12"/>
    <property type="match status" value="1"/>
</dbReference>
<evidence type="ECO:0000256" key="3">
    <source>
        <dbReference type="ARBA" id="ARBA00022737"/>
    </source>
</evidence>
<organism evidence="6 7">
    <name type="scientific">Metarhizium rileyi (strain RCEF 4871)</name>
    <name type="common">Nomuraea rileyi</name>
    <dbReference type="NCBI Taxonomy" id="1649241"/>
    <lineage>
        <taxon>Eukaryota</taxon>
        <taxon>Fungi</taxon>
        <taxon>Dikarya</taxon>
        <taxon>Ascomycota</taxon>
        <taxon>Pezizomycotina</taxon>
        <taxon>Sordariomycetes</taxon>
        <taxon>Hypocreomycetidae</taxon>
        <taxon>Hypocreales</taxon>
        <taxon>Clavicipitaceae</taxon>
        <taxon>Metarhizium</taxon>
    </lineage>
</organism>
<dbReference type="SMART" id="SM00368">
    <property type="entry name" value="LRR_RI"/>
    <property type="match status" value="3"/>
</dbReference>
<feature type="compositionally biased region" description="Polar residues" evidence="4">
    <location>
        <begin position="1069"/>
        <end position="1081"/>
    </location>
</feature>
<feature type="compositionally biased region" description="Basic and acidic residues" evidence="4">
    <location>
        <begin position="83"/>
        <end position="94"/>
    </location>
</feature>
<feature type="region of interest" description="Disordered" evidence="4">
    <location>
        <begin position="15"/>
        <end position="106"/>
    </location>
</feature>
<accession>A0A162JJZ6</accession>
<feature type="region of interest" description="Disordered" evidence="4">
    <location>
        <begin position="1069"/>
        <end position="1138"/>
    </location>
</feature>
<dbReference type="InterPro" id="IPR032675">
    <property type="entry name" value="LRR_dom_sf"/>
</dbReference>
<dbReference type="Proteomes" id="UP000243498">
    <property type="component" value="Unassembled WGS sequence"/>
</dbReference>
<evidence type="ECO:0000313" key="7">
    <source>
        <dbReference type="Proteomes" id="UP000243498"/>
    </source>
</evidence>
<gene>
    <name evidence="6" type="ORF">NOR_04470</name>
</gene>
<protein>
    <submittedName>
        <fullName evidence="6">Leucine rich repeat protein</fullName>
    </submittedName>
</protein>
<dbReference type="InterPro" id="IPR050637">
    <property type="entry name" value="NLRP_innate_immun_reg"/>
</dbReference>
<dbReference type="GO" id="GO:0005737">
    <property type="term" value="C:cytoplasm"/>
    <property type="evidence" value="ECO:0007669"/>
    <property type="project" value="UniProtKB-SubCell"/>
</dbReference>
<name>A0A162JJZ6_METRR</name>
<evidence type="ECO:0000313" key="6">
    <source>
        <dbReference type="EMBL" id="OAA43103.1"/>
    </source>
</evidence>
<evidence type="ECO:0000256" key="2">
    <source>
        <dbReference type="ARBA" id="ARBA00022490"/>
    </source>
</evidence>